<name>A0AAV1JQE2_9NEOP</name>
<gene>
    <name evidence="1" type="ORF">LNINA_LOCUS9544</name>
</gene>
<dbReference type="AlphaFoldDB" id="A0AAV1JQE2"/>
<dbReference type="Proteomes" id="UP001497472">
    <property type="component" value="Unassembled WGS sequence"/>
</dbReference>
<protein>
    <submittedName>
        <fullName evidence="1">Uncharacterized protein</fullName>
    </submittedName>
</protein>
<reference evidence="1 2" key="1">
    <citation type="submission" date="2023-11" db="EMBL/GenBank/DDBJ databases">
        <authorList>
            <person name="Okamura Y."/>
        </authorList>
    </citation>
    <scope>NUCLEOTIDE SEQUENCE [LARGE SCALE GENOMIC DNA]</scope>
</reference>
<accession>A0AAV1JQE2</accession>
<evidence type="ECO:0000313" key="2">
    <source>
        <dbReference type="Proteomes" id="UP001497472"/>
    </source>
</evidence>
<organism evidence="1 2">
    <name type="scientific">Leptosia nina</name>
    <dbReference type="NCBI Taxonomy" id="320188"/>
    <lineage>
        <taxon>Eukaryota</taxon>
        <taxon>Metazoa</taxon>
        <taxon>Ecdysozoa</taxon>
        <taxon>Arthropoda</taxon>
        <taxon>Hexapoda</taxon>
        <taxon>Insecta</taxon>
        <taxon>Pterygota</taxon>
        <taxon>Neoptera</taxon>
        <taxon>Endopterygota</taxon>
        <taxon>Lepidoptera</taxon>
        <taxon>Glossata</taxon>
        <taxon>Ditrysia</taxon>
        <taxon>Papilionoidea</taxon>
        <taxon>Pieridae</taxon>
        <taxon>Pierinae</taxon>
        <taxon>Leptosia</taxon>
    </lineage>
</organism>
<sequence length="97" mass="10663">MHFNTTLESPKLSASGNINDGQGGNLLGLVLNKLKCKKVPAWIYHHLRATKEHVNSPIITNTLVVVIGARQPVLQQCGETVLLKTFYALWLFPALGD</sequence>
<comment type="caution">
    <text evidence="1">The sequence shown here is derived from an EMBL/GenBank/DDBJ whole genome shotgun (WGS) entry which is preliminary data.</text>
</comment>
<keyword evidence="2" id="KW-1185">Reference proteome</keyword>
<evidence type="ECO:0000313" key="1">
    <source>
        <dbReference type="EMBL" id="CAK1550311.1"/>
    </source>
</evidence>
<dbReference type="EMBL" id="CAVLEF010000081">
    <property type="protein sequence ID" value="CAK1550311.1"/>
    <property type="molecule type" value="Genomic_DNA"/>
</dbReference>
<proteinExistence type="predicted"/>